<dbReference type="Gene3D" id="2.60.40.10">
    <property type="entry name" value="Immunoglobulins"/>
    <property type="match status" value="1"/>
</dbReference>
<dbReference type="NCBIfam" id="TIGR04183">
    <property type="entry name" value="Por_Secre_tail"/>
    <property type="match status" value="1"/>
</dbReference>
<name>A0ABW9JH47_9SPHI</name>
<organism evidence="2 3">
    <name type="scientific">Pedobacter helvus</name>
    <dbReference type="NCBI Taxonomy" id="2563444"/>
    <lineage>
        <taxon>Bacteria</taxon>
        <taxon>Pseudomonadati</taxon>
        <taxon>Bacteroidota</taxon>
        <taxon>Sphingobacteriia</taxon>
        <taxon>Sphingobacteriales</taxon>
        <taxon>Sphingobacteriaceae</taxon>
        <taxon>Pedobacter</taxon>
    </lineage>
</organism>
<keyword evidence="3" id="KW-1185">Reference proteome</keyword>
<feature type="chain" id="PRO_5047268109" evidence="1">
    <location>
        <begin position="20"/>
        <end position="619"/>
    </location>
</feature>
<evidence type="ECO:0000313" key="2">
    <source>
        <dbReference type="EMBL" id="MFN0291058.1"/>
    </source>
</evidence>
<gene>
    <name evidence="2" type="ORF">E5L68_006625</name>
</gene>
<dbReference type="InterPro" id="IPR026444">
    <property type="entry name" value="Secre_tail"/>
</dbReference>
<dbReference type="RefSeq" id="WP_138730266.1">
    <property type="nucleotide sequence ID" value="NZ_SRMP02000008.1"/>
</dbReference>
<dbReference type="Proteomes" id="UP001517367">
    <property type="component" value="Unassembled WGS sequence"/>
</dbReference>
<dbReference type="EMBL" id="SRMP02000008">
    <property type="protein sequence ID" value="MFN0291058.1"/>
    <property type="molecule type" value="Genomic_DNA"/>
</dbReference>
<dbReference type="InterPro" id="IPR013783">
    <property type="entry name" value="Ig-like_fold"/>
</dbReference>
<feature type="signal peptide" evidence="1">
    <location>
        <begin position="1"/>
        <end position="19"/>
    </location>
</feature>
<evidence type="ECO:0000313" key="3">
    <source>
        <dbReference type="Proteomes" id="UP001517367"/>
    </source>
</evidence>
<comment type="caution">
    <text evidence="2">The sequence shown here is derived from an EMBL/GenBank/DDBJ whole genome shotgun (WGS) entry which is preliminary data.</text>
</comment>
<proteinExistence type="predicted"/>
<keyword evidence="1" id="KW-0732">Signal</keyword>
<accession>A0ABW9JH47</accession>
<evidence type="ECO:0000256" key="1">
    <source>
        <dbReference type="SAM" id="SignalP"/>
    </source>
</evidence>
<reference evidence="2 3" key="1">
    <citation type="submission" date="2024-12" db="EMBL/GenBank/DDBJ databases">
        <authorList>
            <person name="Hu S."/>
        </authorList>
    </citation>
    <scope>NUCLEOTIDE SEQUENCE [LARGE SCALE GENOMIC DNA]</scope>
    <source>
        <strain evidence="2 3">P-25</strain>
    </source>
</reference>
<protein>
    <submittedName>
        <fullName evidence="2">T9SS type A sorting domain-containing protein</fullName>
    </submittedName>
</protein>
<sequence>MKRLLLLLLLCFLVVFAQAQTKLGSFAYVNDGVNTSSANNLHPQTGAIEASYKTSDLTTMTISRGPGMAFANNSSYSYVGTLPDGQDEAAAVANDVYFQIAINSNTKYTSLTRLNARLRTANEVGSATASVSANISYKWHYSVDGTNFTAIGGAVLLGNTVTAGVEQPPLDLSAISALKDVLPNQTIYFRLYAWGATGGSVSNRGFGFGKSSSSGLEILSIRGFLAEAHLMAAWDFTGINAISNSTVNSIFQKPWVKKTDVVNTLDIATGIGLEAASLSNAYAVTYVDALAPASFPTNYNEAVVNDTYYSIKLRGQSVDYTQILGYRVKLRGNSTTATTARWKLLIGDSNNDISASSQVLDLGTDISLTSNSDGVYYFLGLNDNDVSAVIPPNKNAELRLYFWGGTSETGVFGLGRLADESHLMIYGKTITPTELQTLPVTLTSFKATKTSNAVQLNWTTASEQNNSHFNILRAGDDKNFVSIARVNGSGTTSTSRAYGLTDYKPLAGSNYYKLTQTDFNGKPVDVGDVQHVQFDLNSTSLRVLQTADQSTIKALLNVNKAENALIDVYSISGSNLYKASLALSKGLNELTLPASLSRGIYILQVKTQSGEALKAKFVR</sequence>